<dbReference type="InterPro" id="IPR051402">
    <property type="entry name" value="KPR-Related"/>
</dbReference>
<dbReference type="PANTHER" id="PTHR21708">
    <property type="entry name" value="PROBABLE 2-DEHYDROPANTOATE 2-REDUCTASE"/>
    <property type="match status" value="1"/>
</dbReference>
<dbReference type="Pfam" id="PF08546">
    <property type="entry name" value="ApbA_C"/>
    <property type="match status" value="1"/>
</dbReference>
<feature type="domain" description="Ketopantoate reductase N-terminal" evidence="1">
    <location>
        <begin position="8"/>
        <end position="160"/>
    </location>
</feature>
<protein>
    <recommendedName>
        <fullName evidence="5">2-dehydropantoate 2-reductase</fullName>
    </recommendedName>
</protein>
<evidence type="ECO:0000313" key="4">
    <source>
        <dbReference type="Proteomes" id="UP000769157"/>
    </source>
</evidence>
<evidence type="ECO:0000259" key="1">
    <source>
        <dbReference type="Pfam" id="PF02558"/>
    </source>
</evidence>
<dbReference type="InterPro" id="IPR008927">
    <property type="entry name" value="6-PGluconate_DH-like_C_sf"/>
</dbReference>
<comment type="caution">
    <text evidence="3">The sequence shown here is derived from an EMBL/GenBank/DDBJ whole genome shotgun (WGS) entry which is preliminary data.</text>
</comment>
<name>A0A9P8T4V4_9ASCO</name>
<keyword evidence="4" id="KW-1185">Reference proteome</keyword>
<dbReference type="InterPro" id="IPR013332">
    <property type="entry name" value="KPR_N"/>
</dbReference>
<dbReference type="Pfam" id="PF02558">
    <property type="entry name" value="ApbA"/>
    <property type="match status" value="1"/>
</dbReference>
<organism evidence="3 4">
    <name type="scientific">Ogataea philodendri</name>
    <dbReference type="NCBI Taxonomy" id="1378263"/>
    <lineage>
        <taxon>Eukaryota</taxon>
        <taxon>Fungi</taxon>
        <taxon>Dikarya</taxon>
        <taxon>Ascomycota</taxon>
        <taxon>Saccharomycotina</taxon>
        <taxon>Pichiomycetes</taxon>
        <taxon>Pichiales</taxon>
        <taxon>Pichiaceae</taxon>
        <taxon>Ogataea</taxon>
    </lineage>
</organism>
<dbReference type="FunFam" id="1.10.1040.10:FF:000017">
    <property type="entry name" value="2-dehydropantoate 2-reductase"/>
    <property type="match status" value="1"/>
</dbReference>
<dbReference type="EMBL" id="JAEUBE010000295">
    <property type="protein sequence ID" value="KAH3666348.1"/>
    <property type="molecule type" value="Genomic_DNA"/>
</dbReference>
<sequence>MSSKYETLVIGAGGIGAVVAYGIHYTGKSNLGIVVRGHYDKLISEGYTIDSVDYGKVDGWKPDYLYPSIEEAGKSGIEYDFVVVSTKNLPDIEKVEDLIEPVVTPSKTAVVLVQNGFDIGRPLIERFPQNIIISGVSHCGSHKYGTLVEHIQHDNAKISYFGNPNFEESALEQKTKEFISMYKNPKNDIDYFPNERWYRYRKLVYNATLNTVCALTDVDTGRLQLWGGLDEISVPAMREIVAIAKADGCDLPSDVINIVGHGDDGVYFVPSMLDDVRKGNPIELEIILGNVLRVADQLAVDAPILKVLYALLKLKQGRLKEKRGLLTVPETRPPNTKYYS</sequence>
<dbReference type="GeneID" id="70236502"/>
<dbReference type="PANTHER" id="PTHR21708:SF30">
    <property type="entry name" value="2-DEHYDROPANTOATE 2-REDUCTASE-RELATED"/>
    <property type="match status" value="1"/>
</dbReference>
<accession>A0A9P8T4V4</accession>
<dbReference type="AlphaFoldDB" id="A0A9P8T4V4"/>
<dbReference type="RefSeq" id="XP_046061552.1">
    <property type="nucleotide sequence ID" value="XM_046205626.1"/>
</dbReference>
<dbReference type="InterPro" id="IPR013752">
    <property type="entry name" value="KPA_reductase"/>
</dbReference>
<dbReference type="InterPro" id="IPR013328">
    <property type="entry name" value="6PGD_dom2"/>
</dbReference>
<dbReference type="Proteomes" id="UP000769157">
    <property type="component" value="Unassembled WGS sequence"/>
</dbReference>
<proteinExistence type="predicted"/>
<evidence type="ECO:0008006" key="5">
    <source>
        <dbReference type="Google" id="ProtNLM"/>
    </source>
</evidence>
<gene>
    <name evidence="3" type="ORF">OGAPHI_004537</name>
</gene>
<evidence type="ECO:0000259" key="2">
    <source>
        <dbReference type="Pfam" id="PF08546"/>
    </source>
</evidence>
<dbReference type="SUPFAM" id="SSF48179">
    <property type="entry name" value="6-phosphogluconate dehydrogenase C-terminal domain-like"/>
    <property type="match status" value="1"/>
</dbReference>
<dbReference type="OrthoDB" id="3609at2759"/>
<evidence type="ECO:0000313" key="3">
    <source>
        <dbReference type="EMBL" id="KAH3666348.1"/>
    </source>
</evidence>
<feature type="domain" description="Ketopantoate reductase C-terminal" evidence="2">
    <location>
        <begin position="197"/>
        <end position="316"/>
    </location>
</feature>
<reference evidence="3" key="1">
    <citation type="journal article" date="2021" name="Open Biol.">
        <title>Shared evolutionary footprints suggest mitochondrial oxidative damage underlies multiple complex I losses in fungi.</title>
        <authorList>
            <person name="Schikora-Tamarit M.A."/>
            <person name="Marcet-Houben M."/>
            <person name="Nosek J."/>
            <person name="Gabaldon T."/>
        </authorList>
    </citation>
    <scope>NUCLEOTIDE SEQUENCE</scope>
    <source>
        <strain evidence="3">CBS6075</strain>
    </source>
</reference>
<reference evidence="3" key="2">
    <citation type="submission" date="2021-01" db="EMBL/GenBank/DDBJ databases">
        <authorList>
            <person name="Schikora-Tamarit M.A."/>
        </authorList>
    </citation>
    <scope>NUCLEOTIDE SEQUENCE</scope>
    <source>
        <strain evidence="3">CBS6075</strain>
    </source>
</reference>
<dbReference type="Gene3D" id="1.10.1040.10">
    <property type="entry name" value="N-(1-d-carboxylethyl)-l-norvaline Dehydrogenase, domain 2"/>
    <property type="match status" value="1"/>
</dbReference>
<dbReference type="GO" id="GO:0005737">
    <property type="term" value="C:cytoplasm"/>
    <property type="evidence" value="ECO:0007669"/>
    <property type="project" value="TreeGrafter"/>
</dbReference>
<dbReference type="Gene3D" id="3.40.50.720">
    <property type="entry name" value="NAD(P)-binding Rossmann-like Domain"/>
    <property type="match status" value="1"/>
</dbReference>